<reference evidence="8 9" key="1">
    <citation type="submission" date="2019-04" db="EMBL/GenBank/DDBJ databases">
        <title>Friends and foes A comparative genomics studyof 23 Aspergillus species from section Flavi.</title>
        <authorList>
            <consortium name="DOE Joint Genome Institute"/>
            <person name="Kjaerbolling I."/>
            <person name="Vesth T."/>
            <person name="Frisvad J.C."/>
            <person name="Nybo J.L."/>
            <person name="Theobald S."/>
            <person name="Kildgaard S."/>
            <person name="Isbrandt T."/>
            <person name="Kuo A."/>
            <person name="Sato A."/>
            <person name="Lyhne E.K."/>
            <person name="Kogle M.E."/>
            <person name="Wiebenga A."/>
            <person name="Kun R.S."/>
            <person name="Lubbers R.J."/>
            <person name="Makela M.R."/>
            <person name="Barry K."/>
            <person name="Chovatia M."/>
            <person name="Clum A."/>
            <person name="Daum C."/>
            <person name="Haridas S."/>
            <person name="He G."/>
            <person name="LaButti K."/>
            <person name="Lipzen A."/>
            <person name="Mondo S."/>
            <person name="Riley R."/>
            <person name="Salamov A."/>
            <person name="Simmons B.A."/>
            <person name="Magnuson J.K."/>
            <person name="Henrissat B."/>
            <person name="Mortensen U.H."/>
            <person name="Larsen T.O."/>
            <person name="Devries R.P."/>
            <person name="Grigoriev I.V."/>
            <person name="Machida M."/>
            <person name="Baker S.E."/>
            <person name="Andersen M.R."/>
        </authorList>
    </citation>
    <scope>NUCLEOTIDE SEQUENCE [LARGE SCALE GENOMIC DNA]</scope>
    <source>
        <strain evidence="8 9">CBS 763.97</strain>
    </source>
</reference>
<evidence type="ECO:0000313" key="9">
    <source>
        <dbReference type="Proteomes" id="UP000326268"/>
    </source>
</evidence>
<keyword evidence="6" id="KW-0472">Membrane</keyword>
<evidence type="ECO:0000256" key="6">
    <source>
        <dbReference type="SAM" id="Phobius"/>
    </source>
</evidence>
<feature type="domain" description="Heterokaryon incompatibility" evidence="7">
    <location>
        <begin position="248"/>
        <end position="378"/>
    </location>
</feature>
<dbReference type="InterPro" id="IPR052895">
    <property type="entry name" value="HetReg/Transcr_Mod"/>
</dbReference>
<evidence type="ECO:0000256" key="5">
    <source>
        <dbReference type="SAM" id="MobiDB-lite"/>
    </source>
</evidence>
<evidence type="ECO:0000313" key="8">
    <source>
        <dbReference type="EMBL" id="KAE8359829.1"/>
    </source>
</evidence>
<keyword evidence="6" id="KW-1133">Transmembrane helix</keyword>
<dbReference type="GO" id="GO:0003735">
    <property type="term" value="F:structural constituent of ribosome"/>
    <property type="evidence" value="ECO:0007669"/>
    <property type="project" value="InterPro"/>
</dbReference>
<dbReference type="GO" id="GO:0006412">
    <property type="term" value="P:translation"/>
    <property type="evidence" value="ECO:0007669"/>
    <property type="project" value="InterPro"/>
</dbReference>
<dbReference type="SUPFAM" id="SSF103473">
    <property type="entry name" value="MFS general substrate transporter"/>
    <property type="match status" value="1"/>
</dbReference>
<gene>
    <name evidence="8" type="ORF">BDV27DRAFT_149233</name>
</gene>
<accession>A0A5N6ZSH6</accession>
<dbReference type="Pfam" id="PF06985">
    <property type="entry name" value="HET"/>
    <property type="match status" value="1"/>
</dbReference>
<dbReference type="GO" id="GO:1990904">
    <property type="term" value="C:ribonucleoprotein complex"/>
    <property type="evidence" value="ECO:0007669"/>
    <property type="project" value="UniProtKB-KW"/>
</dbReference>
<dbReference type="PANTHER" id="PTHR24148:SF78">
    <property type="entry name" value="HETEROKARYON INCOMPATIBILITY DOMAIN-CONTAINING PROTEIN"/>
    <property type="match status" value="1"/>
</dbReference>
<dbReference type="RefSeq" id="XP_031922910.1">
    <property type="nucleotide sequence ID" value="XM_032071019.1"/>
</dbReference>
<comment type="subcellular location">
    <subcellularLocation>
        <location evidence="1">Membrane</location>
        <topology evidence="1">Multi-pass membrane protein</topology>
    </subcellularLocation>
</comment>
<keyword evidence="4" id="KW-0687">Ribonucleoprotein</keyword>
<dbReference type="InterPro" id="IPR001857">
    <property type="entry name" value="Ribosomal_bL19"/>
</dbReference>
<dbReference type="OrthoDB" id="2157530at2759"/>
<evidence type="ECO:0000256" key="3">
    <source>
        <dbReference type="ARBA" id="ARBA00022980"/>
    </source>
</evidence>
<organism evidence="8 9">
    <name type="scientific">Aspergillus caelatus</name>
    <dbReference type="NCBI Taxonomy" id="61420"/>
    <lineage>
        <taxon>Eukaryota</taxon>
        <taxon>Fungi</taxon>
        <taxon>Dikarya</taxon>
        <taxon>Ascomycota</taxon>
        <taxon>Pezizomycotina</taxon>
        <taxon>Eurotiomycetes</taxon>
        <taxon>Eurotiomycetidae</taxon>
        <taxon>Eurotiales</taxon>
        <taxon>Aspergillaceae</taxon>
        <taxon>Aspergillus</taxon>
        <taxon>Aspergillus subgen. Circumdati</taxon>
    </lineage>
</organism>
<sequence>MATFSPILRQLGCLRSIAKPQSLVSSQIGRRSITTAYTPKQEPVPLPSKLPKSFLSQIPPRQQPTNGRKKLKVYPAPPSSRTVCKDPVAAVTESQLAALDPTGERKALFDYRRNPRSVKVGDILRVTFKNGDPFSGVCLSIRLRGVDTTFLLRNELTRVGVEMWVKVFSPNVESVEIVQRTEKRKRRARLYYMRCGKVFDNMPPYNYTPLPPGRNTIRMLRLLPNQDRTAPIKCELIEHPLKKQAQAYEALSYVWGSTENPSSIYVNNCSLEVTPNLHAALSHLRFQRFPRLLWVDAICIDQKGNAEKEQQIQLMANIYGQAKSVIVWLGEEDNDSTLTLARLQVAAEGESLVVEFNDSALIALLERPWFRRVWVLQEVGVARSVLVKCGPMEMNGYAFSSGLRGIEALNNRCPRLQSLINSVRPVTYLLGRAIFRPGYGVMYKRGRHLGELLDMYHSHKATIRHDKVFALLGMCCENLEAVGLLPHYEIPWEVLFQRIIRHVLSQRVSTETWPDKELALIKGMGYSLGRVSAAYGDKSRFDRQHVHIDMDNSMQLLQYSKDSRSRCNHSAERSTVKWTMRVSAQPVKSGDVVCLLQGASKPSIVRPFSDYFDIIIIGVTPLHIANGETFRIDESLTSEIPDHLDEMGRELSVSLVSVFASNWTLTALAGSRVKKNKASSNMGGNPNLEPGEGSKIDMAEAPTFIHSENTHVEAGLKALKPKDGDTAMALFNDEELQEPVDPVEARKLLWKIDFMILPYLAVCYAFFYIDKENTLERTSSCAQRGVFLMIQAACHNFATLAVLRALGGAAEACADPAFMLITSMWYTRREQPVRIGLWYTANGLGIALGGLLGYGIGHIRGALPSWKYEFIVMPIQRRLCPGPEYAGRKYSWYGIPEIPHRCTQLIKIIQGHTKKVVTNAVLFLGYCTGNIAGPFFYKESQKPTYELGIWSMIVSHLIEAVIISILGLLLRWENQKRDKIQSQMEGGLEASGIFINMIIIFYE</sequence>
<dbReference type="EMBL" id="ML737804">
    <property type="protein sequence ID" value="KAE8359829.1"/>
    <property type="molecule type" value="Genomic_DNA"/>
</dbReference>
<keyword evidence="6" id="KW-0812">Transmembrane</keyword>
<evidence type="ECO:0000256" key="2">
    <source>
        <dbReference type="ARBA" id="ARBA00005781"/>
    </source>
</evidence>
<dbReference type="SUPFAM" id="SSF50104">
    <property type="entry name" value="Translation proteins SH3-like domain"/>
    <property type="match status" value="1"/>
</dbReference>
<dbReference type="AlphaFoldDB" id="A0A5N6ZSH6"/>
<dbReference type="Pfam" id="PF07690">
    <property type="entry name" value="MFS_1"/>
    <property type="match status" value="1"/>
</dbReference>
<dbReference type="Proteomes" id="UP000326268">
    <property type="component" value="Unassembled WGS sequence"/>
</dbReference>
<dbReference type="GO" id="GO:0005840">
    <property type="term" value="C:ribosome"/>
    <property type="evidence" value="ECO:0007669"/>
    <property type="project" value="UniProtKB-KW"/>
</dbReference>
<proteinExistence type="inferred from homology"/>
<keyword evidence="9" id="KW-1185">Reference proteome</keyword>
<dbReference type="InterPro" id="IPR038657">
    <property type="entry name" value="Ribosomal_bL19_sf"/>
</dbReference>
<name>A0A5N6ZSH6_9EURO</name>
<evidence type="ECO:0000259" key="7">
    <source>
        <dbReference type="Pfam" id="PF06985"/>
    </source>
</evidence>
<keyword evidence="3" id="KW-0689">Ribosomal protein</keyword>
<comment type="similarity">
    <text evidence="2">Belongs to the bacterial ribosomal protein bL19 family.</text>
</comment>
<protein>
    <submittedName>
        <fullName evidence="8">Heterokaryon incompatibility protein-domain-containing protein</fullName>
    </submittedName>
</protein>
<evidence type="ECO:0000256" key="4">
    <source>
        <dbReference type="ARBA" id="ARBA00023274"/>
    </source>
</evidence>
<feature type="transmembrane region" description="Helical" evidence="6">
    <location>
        <begin position="949"/>
        <end position="972"/>
    </location>
</feature>
<feature type="region of interest" description="Disordered" evidence="5">
    <location>
        <begin position="36"/>
        <end position="79"/>
    </location>
</feature>
<dbReference type="InterPro" id="IPR011701">
    <property type="entry name" value="MFS"/>
</dbReference>
<feature type="transmembrane region" description="Helical" evidence="6">
    <location>
        <begin position="916"/>
        <end position="937"/>
    </location>
</feature>
<dbReference type="Gene3D" id="2.30.30.790">
    <property type="match status" value="1"/>
</dbReference>
<feature type="compositionally biased region" description="Polar residues" evidence="5">
    <location>
        <begin position="54"/>
        <end position="66"/>
    </location>
</feature>
<dbReference type="InterPro" id="IPR008991">
    <property type="entry name" value="Translation_prot_SH3-like_sf"/>
</dbReference>
<dbReference type="Gene3D" id="1.20.1250.20">
    <property type="entry name" value="MFS general substrate transporter like domains"/>
    <property type="match status" value="1"/>
</dbReference>
<dbReference type="GO" id="GO:0022857">
    <property type="term" value="F:transmembrane transporter activity"/>
    <property type="evidence" value="ECO:0007669"/>
    <property type="project" value="InterPro"/>
</dbReference>
<dbReference type="GeneID" id="43655465"/>
<dbReference type="GO" id="GO:0016020">
    <property type="term" value="C:membrane"/>
    <property type="evidence" value="ECO:0007669"/>
    <property type="project" value="UniProtKB-SubCell"/>
</dbReference>
<dbReference type="Pfam" id="PF01245">
    <property type="entry name" value="Ribosomal_L19"/>
    <property type="match status" value="1"/>
</dbReference>
<evidence type="ECO:0000256" key="1">
    <source>
        <dbReference type="ARBA" id="ARBA00004141"/>
    </source>
</evidence>
<dbReference type="InterPro" id="IPR010730">
    <property type="entry name" value="HET"/>
</dbReference>
<dbReference type="InterPro" id="IPR036259">
    <property type="entry name" value="MFS_trans_sf"/>
</dbReference>
<dbReference type="PANTHER" id="PTHR24148">
    <property type="entry name" value="ANKYRIN REPEAT DOMAIN-CONTAINING PROTEIN 39 HOMOLOG-RELATED"/>
    <property type="match status" value="1"/>
</dbReference>